<dbReference type="GO" id="GO:0000150">
    <property type="term" value="F:DNA strand exchange activity"/>
    <property type="evidence" value="ECO:0007669"/>
    <property type="project" value="InterPro"/>
</dbReference>
<evidence type="ECO:0000313" key="1">
    <source>
        <dbReference type="EMBL" id="RHB41560.1"/>
    </source>
</evidence>
<proteinExistence type="predicted"/>
<dbReference type="AlphaFoldDB" id="A0A413W6M9"/>
<comment type="caution">
    <text evidence="1">The sequence shown here is derived from an EMBL/GenBank/DDBJ whole genome shotgun (WGS) entry which is preliminary data.</text>
</comment>
<dbReference type="Proteomes" id="UP000284883">
    <property type="component" value="Unassembled WGS sequence"/>
</dbReference>
<sequence>MAANKRRKGGQKVPKIRDFDRVTALYERLSKDDEQQGESNSILNQKRFLEDFARKSGMTNIKHFTDDGYIGRNFAGVR</sequence>
<protein>
    <submittedName>
        <fullName evidence="1">Recombinase</fullName>
    </submittedName>
</protein>
<organism evidence="1 2">
    <name type="scientific">Dorea formicigenerans</name>
    <dbReference type="NCBI Taxonomy" id="39486"/>
    <lineage>
        <taxon>Bacteria</taxon>
        <taxon>Bacillati</taxon>
        <taxon>Bacillota</taxon>
        <taxon>Clostridia</taxon>
        <taxon>Lachnospirales</taxon>
        <taxon>Lachnospiraceae</taxon>
        <taxon>Dorea</taxon>
    </lineage>
</organism>
<gene>
    <name evidence="1" type="ORF">DW885_05020</name>
</gene>
<evidence type="ECO:0000313" key="2">
    <source>
        <dbReference type="Proteomes" id="UP000284883"/>
    </source>
</evidence>
<accession>A0A413W6M9</accession>
<dbReference type="GO" id="GO:0003677">
    <property type="term" value="F:DNA binding"/>
    <property type="evidence" value="ECO:0007669"/>
    <property type="project" value="InterPro"/>
</dbReference>
<name>A0A413W6M9_9FIRM</name>
<dbReference type="Gene3D" id="3.40.50.1390">
    <property type="entry name" value="Resolvase, N-terminal catalytic domain"/>
    <property type="match status" value="1"/>
</dbReference>
<dbReference type="InterPro" id="IPR036162">
    <property type="entry name" value="Resolvase-like_N_sf"/>
</dbReference>
<reference evidence="1 2" key="1">
    <citation type="submission" date="2018-08" db="EMBL/GenBank/DDBJ databases">
        <title>A genome reference for cultivated species of the human gut microbiota.</title>
        <authorList>
            <person name="Zou Y."/>
            <person name="Xue W."/>
            <person name="Luo G."/>
        </authorList>
    </citation>
    <scope>NUCLEOTIDE SEQUENCE [LARGE SCALE GENOMIC DNA]</scope>
    <source>
        <strain evidence="1 2">AM40-15AC</strain>
    </source>
</reference>
<dbReference type="EMBL" id="QSGQ01000002">
    <property type="protein sequence ID" value="RHB41560.1"/>
    <property type="molecule type" value="Genomic_DNA"/>
</dbReference>